<name>A0A8S4PNI9_OWEFU</name>
<keyword evidence="1" id="KW-0175">Coiled coil</keyword>
<feature type="compositionally biased region" description="Acidic residues" evidence="2">
    <location>
        <begin position="149"/>
        <end position="172"/>
    </location>
</feature>
<sequence length="774" mass="86110">MSQFLSQTYDEKGRKVSTFMPERAVNNPHRRATKRSTTRRPFTFTSQTPQDDPPAKTKKVLEKPKHKYTADDFFQDSTSEPESPIPIEADTSVSGGQVESSQGEDNVFTGDTIHSNASHEGSRSPIPETQDLDHLAAHTENTDPIVPDTQEEEAIPDTEDLGAESPDDDNENVAEVPETQYKEMDQEEEDQGEEDQGEEDQGKEDREEDQREEEQEEEKGKEEQEEDQGEEEQGEKEQEVVEQEGDVAPHEEVNDVEDNTPAIEIDEDAEESVKAKNKISSTRKSRISFAATQINISSRSTPTIDSSSKQTPAKNISSRPTPAKDTLQRSLRSKSSNKTSTPIGGGILIIDGTPSSGPVNTRSASRMSSPVKSRSRNKITSLSSESDSERNVTLTNKDTPGVSNDTPSGHIIDEGTPRSGPVEPTKRRLTRTRTSILDGKTSAETVEKTSESIVAEKYLKVHLTRTSTPISKPATKSTPKASISKQSKSTLSKVTGKRKRADLMKVDMFKKPSAPAASIKTFFKPSDRFQSPTKEADEDLEIASVVDKTPRPHPKQVAKPGRPKKQKIIPAGMEDMEILMWDGGRISRKIDDVMDLDIAINVIAEVIRKACQQEDDQQIQEIIEGFGEVTSKAIGGLIDGYMETKTLKKALRRVTSQLKDARKELLSLQEDKANRSEDLYHHKERLNVTENSFSEEHEITDWLGDIKDLNTRYEETAPSQEQDMDYGATANIPALLTLSQIKIKSMDSLREVNSRLEQWVQDHSISAADHSVNE</sequence>
<feature type="compositionally biased region" description="Acidic residues" evidence="2">
    <location>
        <begin position="254"/>
        <end position="270"/>
    </location>
</feature>
<feature type="compositionally biased region" description="Basic residues" evidence="2">
    <location>
        <begin position="275"/>
        <end position="286"/>
    </location>
</feature>
<dbReference type="EMBL" id="CAIIXF020000009">
    <property type="protein sequence ID" value="CAH1795153.1"/>
    <property type="molecule type" value="Genomic_DNA"/>
</dbReference>
<feature type="compositionally biased region" description="Basic residues" evidence="2">
    <location>
        <begin position="28"/>
        <end position="38"/>
    </location>
</feature>
<feature type="compositionally biased region" description="Low complexity" evidence="2">
    <location>
        <begin position="296"/>
        <end position="308"/>
    </location>
</feature>
<dbReference type="Proteomes" id="UP000749559">
    <property type="component" value="Unassembled WGS sequence"/>
</dbReference>
<feature type="compositionally biased region" description="Low complexity" evidence="2">
    <location>
        <begin position="92"/>
        <end position="104"/>
    </location>
</feature>
<evidence type="ECO:0000256" key="2">
    <source>
        <dbReference type="SAM" id="MobiDB-lite"/>
    </source>
</evidence>
<organism evidence="3 4">
    <name type="scientific">Owenia fusiformis</name>
    <name type="common">Polychaete worm</name>
    <dbReference type="NCBI Taxonomy" id="6347"/>
    <lineage>
        <taxon>Eukaryota</taxon>
        <taxon>Metazoa</taxon>
        <taxon>Spiralia</taxon>
        <taxon>Lophotrochozoa</taxon>
        <taxon>Annelida</taxon>
        <taxon>Polychaeta</taxon>
        <taxon>Sedentaria</taxon>
        <taxon>Canalipalpata</taxon>
        <taxon>Sabellida</taxon>
        <taxon>Oweniida</taxon>
        <taxon>Oweniidae</taxon>
        <taxon>Owenia</taxon>
    </lineage>
</organism>
<feature type="region of interest" description="Disordered" evidence="2">
    <location>
        <begin position="469"/>
        <end position="497"/>
    </location>
</feature>
<comment type="caution">
    <text evidence="3">The sequence shown here is derived from an EMBL/GenBank/DDBJ whole genome shotgun (WGS) entry which is preliminary data.</text>
</comment>
<protein>
    <recommendedName>
        <fullName evidence="5">MLF1-interacting protein</fullName>
    </recommendedName>
</protein>
<dbReference type="AlphaFoldDB" id="A0A8S4PNI9"/>
<feature type="coiled-coil region" evidence="1">
    <location>
        <begin position="644"/>
        <end position="678"/>
    </location>
</feature>
<feature type="compositionally biased region" description="Polar residues" evidence="2">
    <location>
        <begin position="309"/>
        <end position="320"/>
    </location>
</feature>
<feature type="compositionally biased region" description="Acidic residues" evidence="2">
    <location>
        <begin position="210"/>
        <end position="245"/>
    </location>
</feature>
<keyword evidence="4" id="KW-1185">Reference proteome</keyword>
<accession>A0A8S4PNI9</accession>
<feature type="compositionally biased region" description="Polar residues" evidence="2">
    <location>
        <begin position="469"/>
        <end position="493"/>
    </location>
</feature>
<feature type="compositionally biased region" description="Basic and acidic residues" evidence="2">
    <location>
        <begin position="53"/>
        <end position="63"/>
    </location>
</feature>
<evidence type="ECO:0000313" key="4">
    <source>
        <dbReference type="Proteomes" id="UP000749559"/>
    </source>
</evidence>
<evidence type="ECO:0000256" key="1">
    <source>
        <dbReference type="SAM" id="Coils"/>
    </source>
</evidence>
<evidence type="ECO:0000313" key="3">
    <source>
        <dbReference type="EMBL" id="CAH1795153.1"/>
    </source>
</evidence>
<feature type="compositionally biased region" description="Basic and acidic residues" evidence="2">
    <location>
        <begin position="131"/>
        <end position="141"/>
    </location>
</feature>
<feature type="compositionally biased region" description="Polar residues" evidence="2">
    <location>
        <begin position="353"/>
        <end position="407"/>
    </location>
</feature>
<reference evidence="3" key="1">
    <citation type="submission" date="2022-03" db="EMBL/GenBank/DDBJ databases">
        <authorList>
            <person name="Martin C."/>
        </authorList>
    </citation>
    <scope>NUCLEOTIDE SEQUENCE</scope>
</reference>
<gene>
    <name evidence="3" type="ORF">OFUS_LOCUS19729</name>
</gene>
<proteinExistence type="predicted"/>
<feature type="compositionally biased region" description="Acidic residues" evidence="2">
    <location>
        <begin position="185"/>
        <end position="202"/>
    </location>
</feature>
<feature type="compositionally biased region" description="Low complexity" evidence="2">
    <location>
        <begin position="39"/>
        <end position="49"/>
    </location>
</feature>
<evidence type="ECO:0008006" key="5">
    <source>
        <dbReference type="Google" id="ProtNLM"/>
    </source>
</evidence>
<feature type="compositionally biased region" description="Polar residues" evidence="2">
    <location>
        <begin position="328"/>
        <end position="342"/>
    </location>
</feature>
<feature type="region of interest" description="Disordered" evidence="2">
    <location>
        <begin position="1"/>
        <end position="449"/>
    </location>
</feature>